<dbReference type="InterPro" id="IPR026893">
    <property type="entry name" value="Tyr/Ser_Pase_IphP-type"/>
</dbReference>
<dbReference type="SUPFAM" id="SSF52799">
    <property type="entry name" value="(Phosphotyrosine protein) phosphatases II"/>
    <property type="match status" value="1"/>
</dbReference>
<comment type="similarity">
    <text evidence="1">Belongs to the protein-tyrosine phosphatase family.</text>
</comment>
<dbReference type="Pfam" id="PF13350">
    <property type="entry name" value="Y_phosphatase3"/>
    <property type="match status" value="1"/>
</dbReference>
<dbReference type="PANTHER" id="PTHR31126">
    <property type="entry name" value="TYROSINE-PROTEIN PHOSPHATASE"/>
    <property type="match status" value="1"/>
</dbReference>
<dbReference type="Proteomes" id="UP001501035">
    <property type="component" value="Unassembled WGS sequence"/>
</dbReference>
<proteinExistence type="inferred from homology"/>
<dbReference type="PROSITE" id="PS00383">
    <property type="entry name" value="TYR_PHOSPHATASE_1"/>
    <property type="match status" value="1"/>
</dbReference>
<dbReference type="RefSeq" id="WP_344716301.1">
    <property type="nucleotide sequence ID" value="NZ_BAAAVS010000008.1"/>
</dbReference>
<evidence type="ECO:0000313" key="3">
    <source>
        <dbReference type="Proteomes" id="UP001501035"/>
    </source>
</evidence>
<keyword evidence="3" id="KW-1185">Reference proteome</keyword>
<evidence type="ECO:0000256" key="1">
    <source>
        <dbReference type="ARBA" id="ARBA00009580"/>
    </source>
</evidence>
<evidence type="ECO:0000313" key="2">
    <source>
        <dbReference type="EMBL" id="GAA3026337.1"/>
    </source>
</evidence>
<dbReference type="EMBL" id="BAAAVS010000008">
    <property type="protein sequence ID" value="GAA3026337.1"/>
    <property type="molecule type" value="Genomic_DNA"/>
</dbReference>
<dbReference type="InterPro" id="IPR016130">
    <property type="entry name" value="Tyr_Pase_AS"/>
</dbReference>
<dbReference type="Gene3D" id="3.90.190.10">
    <property type="entry name" value="Protein tyrosine phosphatase superfamily"/>
    <property type="match status" value="1"/>
</dbReference>
<accession>A0ABN3YDP4</accession>
<name>A0ABN3YDP4_9ACTN</name>
<comment type="caution">
    <text evidence="2">The sequence shown here is derived from an EMBL/GenBank/DDBJ whole genome shotgun (WGS) entry which is preliminary data.</text>
</comment>
<dbReference type="InterPro" id="IPR029021">
    <property type="entry name" value="Prot-tyrosine_phosphatase-like"/>
</dbReference>
<gene>
    <name evidence="2" type="ORF">GCM10010528_05070</name>
</gene>
<reference evidence="2 3" key="1">
    <citation type="journal article" date="2019" name="Int. J. Syst. Evol. Microbiol.">
        <title>The Global Catalogue of Microorganisms (GCM) 10K type strain sequencing project: providing services to taxonomists for standard genome sequencing and annotation.</title>
        <authorList>
            <consortium name="The Broad Institute Genomics Platform"/>
            <consortium name="The Broad Institute Genome Sequencing Center for Infectious Disease"/>
            <person name="Wu L."/>
            <person name="Ma J."/>
        </authorList>
    </citation>
    <scope>NUCLEOTIDE SEQUENCE [LARGE SCALE GENOMIC DNA]</scope>
    <source>
        <strain evidence="2 3">JCM 14234</strain>
    </source>
</reference>
<dbReference type="PANTHER" id="PTHR31126:SF1">
    <property type="entry name" value="TYROSINE SPECIFIC PROTEIN PHOSPHATASES DOMAIN-CONTAINING PROTEIN"/>
    <property type="match status" value="1"/>
</dbReference>
<sequence length="271" mass="29741">MPTPGAPSPFPSLANFRDLGYWVGDGEKVVRPATIYRTNDFQTIDDADRAGLAELALQSIVDLRTSTERASSPDPKFPGVTEVVLDVLADTKSIAMPANLGKILADPTVVQQMSAELSVDKARELMASTYRDFITLDSAKNAFSAFYTELLDGELAPVLFHCTTGKDRTGWTAATFLSLMGVDREDVYREYLLTNDRLVPSLKPIFDRFAAAGGDPDLLLPFLGVDETYLDAAFTEMEKNRGTLEHYFTEALGVDLAAQEALRERYLLAPA</sequence>
<protein>
    <submittedName>
        <fullName evidence="2">Tyrosine-protein phosphatase</fullName>
    </submittedName>
</protein>
<organism evidence="2 3">
    <name type="scientific">Gordonia defluvii</name>
    <dbReference type="NCBI Taxonomy" id="283718"/>
    <lineage>
        <taxon>Bacteria</taxon>
        <taxon>Bacillati</taxon>
        <taxon>Actinomycetota</taxon>
        <taxon>Actinomycetes</taxon>
        <taxon>Mycobacteriales</taxon>
        <taxon>Gordoniaceae</taxon>
        <taxon>Gordonia</taxon>
    </lineage>
</organism>